<accession>A0A1T4P119</accession>
<organism evidence="2 3">
    <name type="scientific">Segatella oulorum</name>
    <dbReference type="NCBI Taxonomy" id="28136"/>
    <lineage>
        <taxon>Bacteria</taxon>
        <taxon>Pseudomonadati</taxon>
        <taxon>Bacteroidota</taxon>
        <taxon>Bacteroidia</taxon>
        <taxon>Bacteroidales</taxon>
        <taxon>Prevotellaceae</taxon>
        <taxon>Segatella</taxon>
    </lineage>
</organism>
<name>A0A1T4P119_9BACT</name>
<dbReference type="RefSeq" id="WP_004345356.1">
    <property type="nucleotide sequence ID" value="NZ_FUXK01000012.1"/>
</dbReference>
<feature type="region of interest" description="Disordered" evidence="1">
    <location>
        <begin position="22"/>
        <end position="49"/>
    </location>
</feature>
<reference evidence="2 3" key="1">
    <citation type="submission" date="2017-02" db="EMBL/GenBank/DDBJ databases">
        <authorList>
            <person name="Peterson S.W."/>
        </authorList>
    </citation>
    <scope>NUCLEOTIDE SEQUENCE [LARGE SCALE GENOMIC DNA]</scope>
    <source>
        <strain evidence="2 3">ATCC 43324</strain>
    </source>
</reference>
<evidence type="ECO:0000256" key="1">
    <source>
        <dbReference type="SAM" id="MobiDB-lite"/>
    </source>
</evidence>
<dbReference type="GeneID" id="93537532"/>
<dbReference type="AlphaFoldDB" id="A0A1T4P119"/>
<protein>
    <submittedName>
        <fullName evidence="2">Uncharacterized protein</fullName>
    </submittedName>
</protein>
<gene>
    <name evidence="2" type="ORF">SAMN02745202_01258</name>
</gene>
<dbReference type="STRING" id="28136.SAMN02745202_01258"/>
<dbReference type="EMBL" id="FUXK01000012">
    <property type="protein sequence ID" value="SJZ85151.1"/>
    <property type="molecule type" value="Genomic_DNA"/>
</dbReference>
<proteinExistence type="predicted"/>
<evidence type="ECO:0000313" key="2">
    <source>
        <dbReference type="EMBL" id="SJZ85151.1"/>
    </source>
</evidence>
<sequence>MLELVASALILGAGLKAIVGGDTRRKGGKKNSNYKDAMGWSHDNHKKLF</sequence>
<evidence type="ECO:0000313" key="3">
    <source>
        <dbReference type="Proteomes" id="UP000190065"/>
    </source>
</evidence>
<dbReference type="Proteomes" id="UP000190065">
    <property type="component" value="Unassembled WGS sequence"/>
</dbReference>